<keyword evidence="2" id="KW-1185">Reference proteome</keyword>
<name>A0AAV0US34_9STRA</name>
<dbReference type="Proteomes" id="UP001162029">
    <property type="component" value="Unassembled WGS sequence"/>
</dbReference>
<sequence length="193" mass="21767">MFQHLTSMLPSSGPKFGSEVSEIERFRACQRHLYRGQAVATSLTKIEKIDIDNGRTRKISANRQRVQCCSQDDDGVWPKSAGTEMHLGYNAFDFSTSPEAFYNEPEEPVTTKEFAAPGRQPGSKELQELVLTIETEHSPLEQQKQEQHITSMAKQQITSMGFNSTSMWDQMFQRLRHSGGPVQRMPATTGQTP</sequence>
<evidence type="ECO:0000313" key="2">
    <source>
        <dbReference type="Proteomes" id="UP001162029"/>
    </source>
</evidence>
<proteinExistence type="predicted"/>
<dbReference type="EMBL" id="CANTFM010001465">
    <property type="protein sequence ID" value="CAI5739732.1"/>
    <property type="molecule type" value="Genomic_DNA"/>
</dbReference>
<dbReference type="AlphaFoldDB" id="A0AAV0US34"/>
<evidence type="ECO:0000313" key="1">
    <source>
        <dbReference type="EMBL" id="CAI5739732.1"/>
    </source>
</evidence>
<accession>A0AAV0US34</accession>
<gene>
    <name evidence="1" type="ORF">PDE001_LOCUS7286</name>
</gene>
<organism evidence="1 2">
    <name type="scientific">Peronospora destructor</name>
    <dbReference type="NCBI Taxonomy" id="86335"/>
    <lineage>
        <taxon>Eukaryota</taxon>
        <taxon>Sar</taxon>
        <taxon>Stramenopiles</taxon>
        <taxon>Oomycota</taxon>
        <taxon>Peronosporomycetes</taxon>
        <taxon>Peronosporales</taxon>
        <taxon>Peronosporaceae</taxon>
        <taxon>Peronospora</taxon>
    </lineage>
</organism>
<protein>
    <submittedName>
        <fullName evidence="1">Uncharacterized protein</fullName>
    </submittedName>
</protein>
<comment type="caution">
    <text evidence="1">The sequence shown here is derived from an EMBL/GenBank/DDBJ whole genome shotgun (WGS) entry which is preliminary data.</text>
</comment>
<reference evidence="1" key="1">
    <citation type="submission" date="2022-12" db="EMBL/GenBank/DDBJ databases">
        <authorList>
            <person name="Webb A."/>
        </authorList>
    </citation>
    <scope>NUCLEOTIDE SEQUENCE</scope>
    <source>
        <strain evidence="1">Pd1</strain>
    </source>
</reference>